<dbReference type="Proteomes" id="UP000626210">
    <property type="component" value="Unassembled WGS sequence"/>
</dbReference>
<dbReference type="PRINTS" id="PR00081">
    <property type="entry name" value="GDHRDH"/>
</dbReference>
<reference evidence="4" key="1">
    <citation type="journal article" date="2019" name="Int. J. Syst. Evol. Microbiol.">
        <title>The Global Catalogue of Microorganisms (GCM) 10K type strain sequencing project: providing services to taxonomists for standard genome sequencing and annotation.</title>
        <authorList>
            <consortium name="The Broad Institute Genomics Platform"/>
            <consortium name="The Broad Institute Genome Sequencing Center for Infectious Disease"/>
            <person name="Wu L."/>
            <person name="Ma J."/>
        </authorList>
    </citation>
    <scope>NUCLEOTIDE SEQUENCE [LARGE SCALE GENOMIC DNA]</scope>
    <source>
        <strain evidence="4">KCTC 23314</strain>
    </source>
</reference>
<protein>
    <submittedName>
        <fullName evidence="3">3-ketoacyl-ACP reductase</fullName>
    </submittedName>
</protein>
<dbReference type="PANTHER" id="PTHR42760">
    <property type="entry name" value="SHORT-CHAIN DEHYDROGENASES/REDUCTASES FAMILY MEMBER"/>
    <property type="match status" value="1"/>
</dbReference>
<evidence type="ECO:0000313" key="4">
    <source>
        <dbReference type="Proteomes" id="UP000626210"/>
    </source>
</evidence>
<dbReference type="InterPro" id="IPR002347">
    <property type="entry name" value="SDR_fam"/>
</dbReference>
<dbReference type="EMBL" id="BMYK01000043">
    <property type="protein sequence ID" value="GHD03171.1"/>
    <property type="molecule type" value="Genomic_DNA"/>
</dbReference>
<dbReference type="PRINTS" id="PR00080">
    <property type="entry name" value="SDRFAMILY"/>
</dbReference>
<dbReference type="PANTHER" id="PTHR42760:SF133">
    <property type="entry name" value="3-OXOACYL-[ACYL-CARRIER-PROTEIN] REDUCTASE"/>
    <property type="match status" value="1"/>
</dbReference>
<proteinExistence type="inferred from homology"/>
<name>A0ABQ3GE97_9BURK</name>
<keyword evidence="2" id="KW-0560">Oxidoreductase</keyword>
<evidence type="ECO:0000256" key="1">
    <source>
        <dbReference type="ARBA" id="ARBA00006484"/>
    </source>
</evidence>
<dbReference type="Pfam" id="PF13561">
    <property type="entry name" value="adh_short_C2"/>
    <property type="match status" value="1"/>
</dbReference>
<comment type="caution">
    <text evidence="3">The sequence shown here is derived from an EMBL/GenBank/DDBJ whole genome shotgun (WGS) entry which is preliminary data.</text>
</comment>
<organism evidence="3 4">
    <name type="scientific">Pseudorhodoferax aquiterrae</name>
    <dbReference type="NCBI Taxonomy" id="747304"/>
    <lineage>
        <taxon>Bacteria</taxon>
        <taxon>Pseudomonadati</taxon>
        <taxon>Pseudomonadota</taxon>
        <taxon>Betaproteobacteria</taxon>
        <taxon>Burkholderiales</taxon>
        <taxon>Comamonadaceae</taxon>
    </lineage>
</organism>
<dbReference type="PROSITE" id="PS00061">
    <property type="entry name" value="ADH_SHORT"/>
    <property type="match status" value="1"/>
</dbReference>
<keyword evidence="4" id="KW-1185">Reference proteome</keyword>
<dbReference type="NCBIfam" id="NF009466">
    <property type="entry name" value="PRK12826.1-2"/>
    <property type="match status" value="1"/>
</dbReference>
<evidence type="ECO:0000313" key="3">
    <source>
        <dbReference type="EMBL" id="GHD03171.1"/>
    </source>
</evidence>
<dbReference type="SUPFAM" id="SSF51735">
    <property type="entry name" value="NAD(P)-binding Rossmann-fold domains"/>
    <property type="match status" value="1"/>
</dbReference>
<dbReference type="CDD" id="cd05233">
    <property type="entry name" value="SDR_c"/>
    <property type="match status" value="1"/>
</dbReference>
<sequence length="259" mass="26704">MTAVLSGRRTLVTAGASGIGLAIASAFDAAGAEVVVCDVDEAALARVRALRPAWGVLACDVSSRAQVDALFAAVSERYGGALDVLVNNAGIAGPTGAIETLAPEDWDRTVAVNLTGVFLVTRRAVPLLKAAQGGAIINISSAAGKFGFPMRTPYSATKFGVIGMTETLAMELGPDRIRVNAILPGVVAGERQDRVLAAKALANGIELDEQRRRAVARVSMRSMVEAEDIAQAAVFLASPAGRFVSGERLSVGGNVESLS</sequence>
<dbReference type="Gene3D" id="3.40.50.720">
    <property type="entry name" value="NAD(P)-binding Rossmann-like Domain"/>
    <property type="match status" value="1"/>
</dbReference>
<comment type="similarity">
    <text evidence="1">Belongs to the short-chain dehydrogenases/reductases (SDR) family.</text>
</comment>
<dbReference type="InterPro" id="IPR020904">
    <property type="entry name" value="Sc_DH/Rdtase_CS"/>
</dbReference>
<accession>A0ABQ3GE97</accession>
<dbReference type="InterPro" id="IPR036291">
    <property type="entry name" value="NAD(P)-bd_dom_sf"/>
</dbReference>
<gene>
    <name evidence="3" type="ORF">GCM10007320_62990</name>
</gene>
<dbReference type="RefSeq" id="WP_189690815.1">
    <property type="nucleotide sequence ID" value="NZ_BMYK01000043.1"/>
</dbReference>
<evidence type="ECO:0000256" key="2">
    <source>
        <dbReference type="ARBA" id="ARBA00023002"/>
    </source>
</evidence>